<dbReference type="SUPFAM" id="SSF47336">
    <property type="entry name" value="ACP-like"/>
    <property type="match status" value="1"/>
</dbReference>
<reference evidence="1 2" key="2">
    <citation type="submission" date="2020-08" db="EMBL/GenBank/DDBJ databases">
        <authorList>
            <person name="Ueki A."/>
            <person name="Tonouchi A."/>
        </authorList>
    </citation>
    <scope>NUCLEOTIDE SEQUENCE [LARGE SCALE GENOMIC DNA]</scope>
    <source>
        <strain evidence="1 2">CTTW</strain>
    </source>
</reference>
<dbReference type="NCBIfam" id="TIGR04069">
    <property type="entry name" value="ocin_ACP_rel"/>
    <property type="match status" value="1"/>
</dbReference>
<sequence length="97" mass="11720">MKMDRISSNYDKAYEKVNRIFLNRFHINIDQKDATFLDIQLLGYDWGFNARDLLYLYFDLEKECNIKIPQEFIIQGKFKTINNIIELLCEVYEREAV</sequence>
<organism evidence="1 2">
    <name type="scientific">Anaerocolumna chitinilytica</name>
    <dbReference type="NCBI Taxonomy" id="1727145"/>
    <lineage>
        <taxon>Bacteria</taxon>
        <taxon>Bacillati</taxon>
        <taxon>Bacillota</taxon>
        <taxon>Clostridia</taxon>
        <taxon>Lachnospirales</taxon>
        <taxon>Lachnospiraceae</taxon>
        <taxon>Anaerocolumna</taxon>
    </lineage>
</organism>
<reference evidence="1 2" key="1">
    <citation type="submission" date="2020-08" db="EMBL/GenBank/DDBJ databases">
        <title>Draft genome sequencing of an Anaerocolumna strain isolated from anoxic soil subjected to BSD treatment.</title>
        <authorList>
            <person name="Uek A."/>
            <person name="Tonouchi A."/>
        </authorList>
    </citation>
    <scope>NUCLEOTIDE SEQUENCE [LARGE SCALE GENOMIC DNA]</scope>
    <source>
        <strain evidence="1 2">CTTW</strain>
    </source>
</reference>
<name>A0A7I8DSU9_9FIRM</name>
<gene>
    <name evidence="1" type="ORF">bsdcttw_38380</name>
</gene>
<evidence type="ECO:0000313" key="2">
    <source>
        <dbReference type="Proteomes" id="UP000515703"/>
    </source>
</evidence>
<proteinExistence type="predicted"/>
<dbReference type="AlphaFoldDB" id="A0A7I8DSU9"/>
<keyword evidence="2" id="KW-1185">Reference proteome</keyword>
<dbReference type="RefSeq" id="WP_185256437.1">
    <property type="nucleotide sequence ID" value="NZ_AP023368.1"/>
</dbReference>
<accession>A0A7I8DSU9</accession>
<dbReference type="InterPro" id="IPR036736">
    <property type="entry name" value="ACP-like_sf"/>
</dbReference>
<dbReference type="Gene3D" id="1.10.1200.10">
    <property type="entry name" value="ACP-like"/>
    <property type="match status" value="1"/>
</dbReference>
<protein>
    <recommendedName>
        <fullName evidence="3">Peptide maturation system acyl carrier-related protein</fullName>
    </recommendedName>
</protein>
<dbReference type="EMBL" id="AP023368">
    <property type="protein sequence ID" value="BCK00798.1"/>
    <property type="molecule type" value="Genomic_DNA"/>
</dbReference>
<dbReference type="Proteomes" id="UP000515703">
    <property type="component" value="Chromosome"/>
</dbReference>
<evidence type="ECO:0000313" key="1">
    <source>
        <dbReference type="EMBL" id="BCK00798.1"/>
    </source>
</evidence>
<dbReference type="KEGG" id="acht:bsdcttw_38380"/>
<dbReference type="InterPro" id="IPR023972">
    <property type="entry name" value="CHP04069_acyl_carrier-rel"/>
</dbReference>
<evidence type="ECO:0008006" key="3">
    <source>
        <dbReference type="Google" id="ProtNLM"/>
    </source>
</evidence>